<evidence type="ECO:0000313" key="1">
    <source>
        <dbReference type="EMBL" id="EAV42380.1"/>
    </source>
</evidence>
<gene>
    <name evidence="1" type="ORF">SIAM614_22402</name>
</gene>
<name>A0NY36_ROSAI</name>
<organism evidence="1 2">
    <name type="scientific">Roseibium aggregatum (strain ATCC 25650 / DSM 13394 / JCM 20685 / NBRC 16684 / NCIMB 2208 / IAM 12614 / B1)</name>
    <name type="common">Stappia aggregata</name>
    <dbReference type="NCBI Taxonomy" id="384765"/>
    <lineage>
        <taxon>Bacteria</taxon>
        <taxon>Pseudomonadati</taxon>
        <taxon>Pseudomonadota</taxon>
        <taxon>Alphaproteobacteria</taxon>
        <taxon>Hyphomicrobiales</taxon>
        <taxon>Stappiaceae</taxon>
        <taxon>Roseibium</taxon>
    </lineage>
</organism>
<evidence type="ECO:0008006" key="3">
    <source>
        <dbReference type="Google" id="ProtNLM"/>
    </source>
</evidence>
<dbReference type="Proteomes" id="UP000004848">
    <property type="component" value="Unassembled WGS sequence"/>
</dbReference>
<protein>
    <recommendedName>
        <fullName evidence="3">Metal-binding protein</fullName>
    </recommendedName>
</protein>
<dbReference type="eggNOG" id="COG3019">
    <property type="taxonomic scope" value="Bacteria"/>
</dbReference>
<dbReference type="AlphaFoldDB" id="A0NY36"/>
<proteinExistence type="predicted"/>
<dbReference type="Pfam" id="PF04214">
    <property type="entry name" value="DUF411"/>
    <property type="match status" value="1"/>
</dbReference>
<sequence>MQPQKENQMIQDSFFRRTLLIGGVVMLAASPVAALSQGAGLAIHVMKDPNCGCCSARIEILENDGFAVTTEQSAGTALMRYKLDSGIPQEMASCHTARVEGYMIEGHVPVAYIRRLLDERPDAVGLAVPGMPYGSPGMGPENERDAFEVFLIRGDGSTEVFTRYSAA</sequence>
<dbReference type="InterPro" id="IPR007332">
    <property type="entry name" value="DUF411"/>
</dbReference>
<evidence type="ECO:0000313" key="2">
    <source>
        <dbReference type="Proteomes" id="UP000004848"/>
    </source>
</evidence>
<dbReference type="EMBL" id="AAUW01000015">
    <property type="protein sequence ID" value="EAV42380.1"/>
    <property type="molecule type" value="Genomic_DNA"/>
</dbReference>
<reference evidence="1 2" key="1">
    <citation type="submission" date="2006-05" db="EMBL/GenBank/DDBJ databases">
        <authorList>
            <person name="King G."/>
            <person name="Ferriera S."/>
            <person name="Johnson J."/>
            <person name="Kravitz S."/>
            <person name="Beeson K."/>
            <person name="Sutton G."/>
            <person name="Rogers Y.-H."/>
            <person name="Friedman R."/>
            <person name="Frazier M."/>
            <person name="Venter J.C."/>
        </authorList>
    </citation>
    <scope>NUCLEOTIDE SEQUENCE [LARGE SCALE GENOMIC DNA]</scope>
    <source>
        <strain evidence="2">ATCC 25650 / DSM 13394 / JCM 20685 / NBRC 16684 / NCIMB 2208 / IAM 12614 / B1</strain>
    </source>
</reference>
<comment type="caution">
    <text evidence="1">The sequence shown here is derived from an EMBL/GenBank/DDBJ whole genome shotgun (WGS) entry which is preliminary data.</text>
</comment>
<accession>A0NY36</accession>